<dbReference type="AlphaFoldDB" id="A0A2U1BBM1"/>
<reference evidence="2 3" key="1">
    <citation type="submission" date="2018-04" db="EMBL/GenBank/DDBJ databases">
        <title>Genomic Encyclopedia of Type Strains, Phase IV (KMG-IV): sequencing the most valuable type-strain genomes for metagenomic binning, comparative biology and taxonomic classification.</title>
        <authorList>
            <person name="Goeker M."/>
        </authorList>
    </citation>
    <scope>NUCLEOTIDE SEQUENCE [LARGE SCALE GENOMIC DNA]</scope>
    <source>
        <strain evidence="2 3">DSM 14823</strain>
    </source>
</reference>
<dbReference type="OrthoDB" id="10018929at2"/>
<feature type="signal peptide" evidence="1">
    <location>
        <begin position="1"/>
        <end position="17"/>
    </location>
</feature>
<protein>
    <recommendedName>
        <fullName evidence="4">Heparinase II/III-like protein</fullName>
    </recommendedName>
</protein>
<feature type="chain" id="PRO_5015631786" description="Heparinase II/III-like protein" evidence="1">
    <location>
        <begin position="18"/>
        <end position="731"/>
    </location>
</feature>
<evidence type="ECO:0008006" key="4">
    <source>
        <dbReference type="Google" id="ProtNLM"/>
    </source>
</evidence>
<keyword evidence="1" id="KW-0732">Signal</keyword>
<dbReference type="RefSeq" id="WP_116882449.1">
    <property type="nucleotide sequence ID" value="NZ_CABMMC010000052.1"/>
</dbReference>
<evidence type="ECO:0000313" key="2">
    <source>
        <dbReference type="EMBL" id="PVY46060.1"/>
    </source>
</evidence>
<name>A0A2U1BBM1_9BACT</name>
<gene>
    <name evidence="2" type="ORF">C8D82_101260</name>
</gene>
<proteinExistence type="predicted"/>
<keyword evidence="3" id="KW-1185">Reference proteome</keyword>
<dbReference type="GeneID" id="78293787"/>
<evidence type="ECO:0000313" key="3">
    <source>
        <dbReference type="Proteomes" id="UP000245959"/>
    </source>
</evidence>
<accession>A0A2U1BBM1</accession>
<organism evidence="2 3">
    <name type="scientific">Victivallis vadensis</name>
    <dbReference type="NCBI Taxonomy" id="172901"/>
    <lineage>
        <taxon>Bacteria</taxon>
        <taxon>Pseudomonadati</taxon>
        <taxon>Lentisphaerota</taxon>
        <taxon>Lentisphaeria</taxon>
        <taxon>Victivallales</taxon>
        <taxon>Victivallaceae</taxon>
        <taxon>Victivallis</taxon>
    </lineage>
</organism>
<dbReference type="Proteomes" id="UP000245959">
    <property type="component" value="Unassembled WGS sequence"/>
</dbReference>
<dbReference type="EMBL" id="QEKH01000001">
    <property type="protein sequence ID" value="PVY46060.1"/>
    <property type="molecule type" value="Genomic_DNA"/>
</dbReference>
<comment type="caution">
    <text evidence="2">The sequence shown here is derived from an EMBL/GenBank/DDBJ whole genome shotgun (WGS) entry which is preliminary data.</text>
</comment>
<sequence>MKTALTALAAGMAFALAAQDYRAEFGKLAAKGAEQSRAYWQGDHFGDLPWTDADKVLKGRSSHDFAMIYWNFMDARLNGNQESLERALKEYETMTRRFWRRDKRLYHTDYDFLMNTSIALALALSLRDAGAVIPPEVREDFHKKLAGIAAYLPTYTTALVNDDDLRANNQDAFAAFTLALISEELKAPEIRQEALKKFRQVLAKVQQSFWIEGGVDVGYQSVGEPAFAGAADILWDDLSRDEKKQLAELAMNNPVGNGFGIENARSTSWIKPEGTTFSSGLLNRVPNGLVAAEAAGQLTRVAEKGLPTRWWLHDPASLSFFSGVYQNVDALAAIPPRPEHFSVGSLACQIMRRDENRDWHTGMEKGYLTGYGNGATAIFGDYSRLNPVQVKSKFGAEHLPFTPNPGGLRYLGYRSHLYLIPDGQLGAPRLNSADSSRYPQLVHRTLYSGAAASEYQLTQVMPGKGRTAPVTVKQTFATVGSVLVAAFQSPDSLRGLSYDFTLPLKRMESGKGSITVIQPPLAGGPERKLSIAGSGVAFSLDKERWEPFFKAELTVGSAKVKLPLLRRIQAEFTAPRLAVLVFSPEGEASDVKFAEKDGVMRISWKTKDRNVTVGYAPASVDRMVLSAGSTECVVQAPEPGFFQVVETDSRKQLTGFTVYGREFSCGGKPVFTAAGGEAALVSALRQGKTVIADIAEPADFTDFFGGNARSWVDGRTFSLPGRLEKDRVVLY</sequence>
<evidence type="ECO:0000256" key="1">
    <source>
        <dbReference type="SAM" id="SignalP"/>
    </source>
</evidence>